<dbReference type="Proteomes" id="UP000012227">
    <property type="component" value="Unassembled WGS sequence"/>
</dbReference>
<dbReference type="SUPFAM" id="SSF53098">
    <property type="entry name" value="Ribonuclease H-like"/>
    <property type="match status" value="1"/>
</dbReference>
<dbReference type="AlphaFoldDB" id="N1W9W1"/>
<gene>
    <name evidence="3" type="ORF">LEP1GSC199_1295</name>
</gene>
<dbReference type="STRING" id="1218591.LEP1GSC199_1295"/>
<dbReference type="EMBL" id="AOGY02000039">
    <property type="protein sequence ID" value="EMY70230.1"/>
    <property type="molecule type" value="Genomic_DNA"/>
</dbReference>
<dbReference type="InterPro" id="IPR012337">
    <property type="entry name" value="RNaseH-like_sf"/>
</dbReference>
<feature type="domain" description="Integrase catalytic" evidence="2">
    <location>
        <begin position="4"/>
        <end position="33"/>
    </location>
</feature>
<protein>
    <submittedName>
        <fullName evidence="3">Integrase core domain protein</fullName>
    </submittedName>
</protein>
<reference evidence="3 4" key="1">
    <citation type="submission" date="2013-03" db="EMBL/GenBank/DDBJ databases">
        <authorList>
            <person name="Harkins D.M."/>
            <person name="Durkin A.S."/>
            <person name="Brinkac L.M."/>
            <person name="Haft D.H."/>
            <person name="Selengut J.D."/>
            <person name="Sanka R."/>
            <person name="DePew J."/>
            <person name="Purushe J."/>
            <person name="Galloway R.L."/>
            <person name="Vinetz J.M."/>
            <person name="Sutton G.G."/>
            <person name="Nierman W.C."/>
            <person name="Fouts D.E."/>
        </authorList>
    </citation>
    <scope>NUCLEOTIDE SEQUENCE [LARGE SCALE GENOMIC DNA]</scope>
    <source>
        <strain evidence="3 4">Waz Holland</strain>
    </source>
</reference>
<evidence type="ECO:0000256" key="1">
    <source>
        <dbReference type="SAM" id="MobiDB-lite"/>
    </source>
</evidence>
<dbReference type="GO" id="GO:0015074">
    <property type="term" value="P:DNA integration"/>
    <property type="evidence" value="ECO:0007669"/>
    <property type="project" value="InterPro"/>
</dbReference>
<organism evidence="3 4">
    <name type="scientific">Leptospira vanthielii serovar Holland str. Waz Holland = ATCC 700522</name>
    <dbReference type="NCBI Taxonomy" id="1218591"/>
    <lineage>
        <taxon>Bacteria</taxon>
        <taxon>Pseudomonadati</taxon>
        <taxon>Spirochaetota</taxon>
        <taxon>Spirochaetia</taxon>
        <taxon>Leptospirales</taxon>
        <taxon>Leptospiraceae</taxon>
        <taxon>Leptospira</taxon>
    </lineage>
</organism>
<dbReference type="Pfam" id="PF13683">
    <property type="entry name" value="rve_3"/>
    <property type="match status" value="1"/>
</dbReference>
<sequence>MKLGIRPERIEPGKPSQNGRHERMHRTLKEETALPQDLVWMHNRPPLIHSVKNLIR</sequence>
<name>N1W9W1_9LEPT</name>
<evidence type="ECO:0000313" key="3">
    <source>
        <dbReference type="EMBL" id="EMY70230.1"/>
    </source>
</evidence>
<dbReference type="GO" id="GO:0003676">
    <property type="term" value="F:nucleic acid binding"/>
    <property type="evidence" value="ECO:0007669"/>
    <property type="project" value="InterPro"/>
</dbReference>
<dbReference type="Gene3D" id="3.30.420.10">
    <property type="entry name" value="Ribonuclease H-like superfamily/Ribonuclease H"/>
    <property type="match status" value="1"/>
</dbReference>
<comment type="caution">
    <text evidence="3">The sequence shown here is derived from an EMBL/GenBank/DDBJ whole genome shotgun (WGS) entry which is preliminary data.</text>
</comment>
<proteinExistence type="predicted"/>
<feature type="compositionally biased region" description="Basic and acidic residues" evidence="1">
    <location>
        <begin position="1"/>
        <end position="12"/>
    </location>
</feature>
<evidence type="ECO:0000313" key="4">
    <source>
        <dbReference type="Proteomes" id="UP000012227"/>
    </source>
</evidence>
<accession>N1W9W1</accession>
<evidence type="ECO:0000259" key="2">
    <source>
        <dbReference type="Pfam" id="PF13683"/>
    </source>
</evidence>
<feature type="region of interest" description="Disordered" evidence="1">
    <location>
        <begin position="1"/>
        <end position="24"/>
    </location>
</feature>
<dbReference type="InterPro" id="IPR036397">
    <property type="entry name" value="RNaseH_sf"/>
</dbReference>
<dbReference type="InterPro" id="IPR001584">
    <property type="entry name" value="Integrase_cat-core"/>
</dbReference>